<evidence type="ECO:0000256" key="1">
    <source>
        <dbReference type="ARBA" id="ARBA00022612"/>
    </source>
</evidence>
<evidence type="ECO:0000256" key="2">
    <source>
        <dbReference type="SAM" id="MobiDB-lite"/>
    </source>
</evidence>
<dbReference type="PANTHER" id="PTHR37813">
    <property type="entry name" value="FELS-2 PROPHAGE PROTEIN"/>
    <property type="match status" value="1"/>
</dbReference>
<dbReference type="InterPro" id="IPR010090">
    <property type="entry name" value="Phage_tape_meas"/>
</dbReference>
<evidence type="ECO:0000313" key="5">
    <source>
        <dbReference type="EMBL" id="KKN87418.1"/>
    </source>
</evidence>
<protein>
    <recommendedName>
        <fullName evidence="4">Phage tail tape measure protein domain-containing protein</fullName>
    </recommendedName>
</protein>
<feature type="domain" description="Phage tail tape measure protein" evidence="4">
    <location>
        <begin position="101"/>
        <end position="301"/>
    </location>
</feature>
<dbReference type="NCBIfam" id="TIGR01760">
    <property type="entry name" value="tape_meas_TP901"/>
    <property type="match status" value="1"/>
</dbReference>
<sequence length="919" mass="97742">MALSGMGLGFEFFARDRNATSTMRKIRKETKKTSESVQELERKQKASAQQSARRGAAMVAGGVGVLAVVNKATKAFGEFEFVLASAAGKMVDGTENLKALRKAALEAGKLTQFDPQEAAQGLAELGSQGLSAKESIKALRPVLDLAAASMGQLGVGDAATVAMAALNAFGKTVDDLPDVVDKLTVVSDSSAFQMRDFQVAISQASAQAKAADQSFESMLSMLGLLKDAGNEASSAATSYRESLRRVAGDKRSIKAMKDLGVSSVDSKGQMKDLADIVAELHPRLGKLGVQQRNLALKTIFGVRGMKTYNALIASYEKQLKKGVATAGDYTKGHQILMDRLGTAHGAAAKKIDIALKTVGGQYKLMGGSWKTVVIQFGSVFAKQMLPILKALTAAMNWVVKAIDEMSPTMKTAAGFTVVFGAALVTIIGALKVLRGLMLMMSIGRLAGRFVAGQTAMATSTTATTAAVTAQNTAMATSTTRMGRFAAGAKNIAGTAAANAGMLTLAAAAAVGFGAAISDALITNVAGASDRLQTAEDKLVRFRLSYRHFNRTIRRSSDFMSTFNKKLRNQTGLMVKAASVSTKAAEKATFKITSTIGRLSLDRKKAMIGLISAVNKSDIKAATKFRKTIFETESKISALTLGKIHIQAAQYKRGIRHVKDQATFEHRMKTILLSDVMKQQKVETKFAEKRKSLEAGIAAIKDPVEQKRVQSKATAVWKKQQAQIDAGRKKITDFARRGGALPKGPSSPADWSKVVNQASKTVSGTAAAGDRLRLSLRQIQIGYKGGAIPNATPRRVGAFGEIHEAAWRSYGKGGQYASGQRSNYEAALKAGTAPALKRQPIGATRGGYQDLQDWASKWTGGLIESEKHDLTDAIRDAYKEAKVQLDITINPGDNEATVKTKTTARGGGRFKPTVRSSGGK</sequence>
<dbReference type="EMBL" id="LAZR01000138">
    <property type="protein sequence ID" value="KKN87418.1"/>
    <property type="molecule type" value="Genomic_DNA"/>
</dbReference>
<dbReference type="Pfam" id="PF10145">
    <property type="entry name" value="PhageMin_Tail"/>
    <property type="match status" value="1"/>
</dbReference>
<proteinExistence type="predicted"/>
<dbReference type="AlphaFoldDB" id="A0A0F9X767"/>
<feature type="transmembrane region" description="Helical" evidence="3">
    <location>
        <begin position="412"/>
        <end position="433"/>
    </location>
</feature>
<keyword evidence="3" id="KW-1133">Transmembrane helix</keyword>
<accession>A0A0F9X767</accession>
<evidence type="ECO:0000256" key="3">
    <source>
        <dbReference type="SAM" id="Phobius"/>
    </source>
</evidence>
<reference evidence="5" key="1">
    <citation type="journal article" date="2015" name="Nature">
        <title>Complex archaea that bridge the gap between prokaryotes and eukaryotes.</title>
        <authorList>
            <person name="Spang A."/>
            <person name="Saw J.H."/>
            <person name="Jorgensen S.L."/>
            <person name="Zaremba-Niedzwiedzka K."/>
            <person name="Martijn J."/>
            <person name="Lind A.E."/>
            <person name="van Eijk R."/>
            <person name="Schleper C."/>
            <person name="Guy L."/>
            <person name="Ettema T.J."/>
        </authorList>
    </citation>
    <scope>NUCLEOTIDE SEQUENCE</scope>
</reference>
<organism evidence="5">
    <name type="scientific">marine sediment metagenome</name>
    <dbReference type="NCBI Taxonomy" id="412755"/>
    <lineage>
        <taxon>unclassified sequences</taxon>
        <taxon>metagenomes</taxon>
        <taxon>ecological metagenomes</taxon>
    </lineage>
</organism>
<keyword evidence="1" id="KW-1188">Viral release from host cell</keyword>
<comment type="caution">
    <text evidence="5">The sequence shown here is derived from an EMBL/GenBank/DDBJ whole genome shotgun (WGS) entry which is preliminary data.</text>
</comment>
<keyword evidence="3" id="KW-0472">Membrane</keyword>
<evidence type="ECO:0000259" key="4">
    <source>
        <dbReference type="Pfam" id="PF10145"/>
    </source>
</evidence>
<name>A0A0F9X767_9ZZZZ</name>
<dbReference type="PANTHER" id="PTHR37813:SF1">
    <property type="entry name" value="FELS-2 PROPHAGE PROTEIN"/>
    <property type="match status" value="1"/>
</dbReference>
<gene>
    <name evidence="5" type="ORF">LCGC14_0258730</name>
</gene>
<feature type="region of interest" description="Disordered" evidence="2">
    <location>
        <begin position="895"/>
        <end position="919"/>
    </location>
</feature>
<keyword evidence="3" id="KW-0812">Transmembrane</keyword>